<comment type="subcellular location">
    <subcellularLocation>
        <location evidence="1">Membrane</location>
        <topology evidence="1">Multi-pass membrane protein</topology>
    </subcellularLocation>
</comment>
<dbReference type="PANTHER" id="PTHR33048">
    <property type="entry name" value="PTH11-LIKE INTEGRAL MEMBRANE PROTEIN (AFU_ORTHOLOGUE AFUA_5G11245)"/>
    <property type="match status" value="1"/>
</dbReference>
<feature type="transmembrane region" description="Helical" evidence="7">
    <location>
        <begin position="6"/>
        <end position="26"/>
    </location>
</feature>
<feature type="region of interest" description="Disordered" evidence="6">
    <location>
        <begin position="167"/>
        <end position="260"/>
    </location>
</feature>
<evidence type="ECO:0000313" key="10">
    <source>
        <dbReference type="Proteomes" id="UP001600888"/>
    </source>
</evidence>
<feature type="transmembrane region" description="Helical" evidence="7">
    <location>
        <begin position="35"/>
        <end position="53"/>
    </location>
</feature>
<evidence type="ECO:0000256" key="7">
    <source>
        <dbReference type="SAM" id="Phobius"/>
    </source>
</evidence>
<dbReference type="InterPro" id="IPR049326">
    <property type="entry name" value="Rhodopsin_dom_fungi"/>
</dbReference>
<organism evidence="9 10">
    <name type="scientific">Diaporthe vaccinii</name>
    <dbReference type="NCBI Taxonomy" id="105482"/>
    <lineage>
        <taxon>Eukaryota</taxon>
        <taxon>Fungi</taxon>
        <taxon>Dikarya</taxon>
        <taxon>Ascomycota</taxon>
        <taxon>Pezizomycotina</taxon>
        <taxon>Sordariomycetes</taxon>
        <taxon>Sordariomycetidae</taxon>
        <taxon>Diaporthales</taxon>
        <taxon>Diaporthaceae</taxon>
        <taxon>Diaporthe</taxon>
        <taxon>Diaporthe eres species complex</taxon>
    </lineage>
</organism>
<evidence type="ECO:0000256" key="3">
    <source>
        <dbReference type="ARBA" id="ARBA00022989"/>
    </source>
</evidence>
<keyword evidence="3 7" id="KW-1133">Transmembrane helix</keyword>
<feature type="transmembrane region" description="Helical" evidence="7">
    <location>
        <begin position="73"/>
        <end position="93"/>
    </location>
</feature>
<evidence type="ECO:0000256" key="5">
    <source>
        <dbReference type="ARBA" id="ARBA00038359"/>
    </source>
</evidence>
<dbReference type="InterPro" id="IPR052337">
    <property type="entry name" value="SAT4-like"/>
</dbReference>
<dbReference type="Pfam" id="PF20684">
    <property type="entry name" value="Fung_rhodopsin"/>
    <property type="match status" value="1"/>
</dbReference>
<feature type="compositionally biased region" description="Polar residues" evidence="6">
    <location>
        <begin position="126"/>
        <end position="145"/>
    </location>
</feature>
<evidence type="ECO:0000256" key="6">
    <source>
        <dbReference type="SAM" id="MobiDB-lite"/>
    </source>
</evidence>
<dbReference type="PANTHER" id="PTHR33048:SF143">
    <property type="entry name" value="EXTRACELLULAR MEMBRANE PROTEIN CFEM DOMAIN-CONTAINING PROTEIN-RELATED"/>
    <property type="match status" value="1"/>
</dbReference>
<reference evidence="9 10" key="1">
    <citation type="submission" date="2024-03" db="EMBL/GenBank/DDBJ databases">
        <title>A high-quality draft genome sequence of Diaporthe vaccinii, a causative agent of upright dieback and viscid rot disease in cranberry plants.</title>
        <authorList>
            <person name="Sarrasin M."/>
            <person name="Lang B.F."/>
            <person name="Burger G."/>
        </authorList>
    </citation>
    <scope>NUCLEOTIDE SEQUENCE [LARGE SCALE GENOMIC DNA]</scope>
    <source>
        <strain evidence="9 10">IS7</strain>
    </source>
</reference>
<comment type="caution">
    <text evidence="9">The sequence shown here is derived from an EMBL/GenBank/DDBJ whole genome shotgun (WGS) entry which is preliminary data.</text>
</comment>
<keyword evidence="10" id="KW-1185">Reference proteome</keyword>
<keyword evidence="4 7" id="KW-0472">Membrane</keyword>
<feature type="domain" description="Rhodopsin" evidence="8">
    <location>
        <begin position="2"/>
        <end position="101"/>
    </location>
</feature>
<evidence type="ECO:0000256" key="4">
    <source>
        <dbReference type="ARBA" id="ARBA00023136"/>
    </source>
</evidence>
<evidence type="ECO:0000256" key="1">
    <source>
        <dbReference type="ARBA" id="ARBA00004141"/>
    </source>
</evidence>
<dbReference type="EMBL" id="JBAWTH010000074">
    <property type="protein sequence ID" value="KAL2279610.1"/>
    <property type="molecule type" value="Genomic_DNA"/>
</dbReference>
<feature type="region of interest" description="Disordered" evidence="6">
    <location>
        <begin position="126"/>
        <end position="154"/>
    </location>
</feature>
<accession>A0ABR4EB45</accession>
<keyword evidence="2 7" id="KW-0812">Transmembrane</keyword>
<sequence>MAWSHAIINIALDLWMLALPASQVWGLKMPLRRKIGVMIMFGLGIFITVVSSIRLRSLIGFAQAYPQNPTMDFFGVALWSALELTTGVTVACLPATRQVVVKYVPILPDIISRYTSRLTSTLSYVSGGTKSAGKTSELGKSTTGKSADISRDRTLKRIPTEDAIIMKALPPAPPPRTPRGPDDTRPYSVATTPSSLADGFSLGVFERASGDSAEDVSDVGNDPERGRPAVSPGGPLGPNAIRPWRPISYPQPRADRPRWQ</sequence>
<name>A0ABR4EB45_9PEZI</name>
<evidence type="ECO:0000259" key="8">
    <source>
        <dbReference type="Pfam" id="PF20684"/>
    </source>
</evidence>
<comment type="similarity">
    <text evidence="5">Belongs to the SAT4 family.</text>
</comment>
<dbReference type="Proteomes" id="UP001600888">
    <property type="component" value="Unassembled WGS sequence"/>
</dbReference>
<evidence type="ECO:0000313" key="9">
    <source>
        <dbReference type="EMBL" id="KAL2279610.1"/>
    </source>
</evidence>
<evidence type="ECO:0000256" key="2">
    <source>
        <dbReference type="ARBA" id="ARBA00022692"/>
    </source>
</evidence>
<protein>
    <recommendedName>
        <fullName evidence="8">Rhodopsin domain-containing protein</fullName>
    </recommendedName>
</protein>
<proteinExistence type="inferred from homology"/>
<gene>
    <name evidence="9" type="ORF">FJTKL_13299</name>
</gene>